<accession>A0A803LXC9</accession>
<evidence type="ECO:0000313" key="6">
    <source>
        <dbReference type="Proteomes" id="UP000596660"/>
    </source>
</evidence>
<evidence type="ECO:0000256" key="2">
    <source>
        <dbReference type="ARBA" id="ARBA00022679"/>
    </source>
</evidence>
<organism evidence="5 6">
    <name type="scientific">Chenopodium quinoa</name>
    <name type="common">Quinoa</name>
    <dbReference type="NCBI Taxonomy" id="63459"/>
    <lineage>
        <taxon>Eukaryota</taxon>
        <taxon>Viridiplantae</taxon>
        <taxon>Streptophyta</taxon>
        <taxon>Embryophyta</taxon>
        <taxon>Tracheophyta</taxon>
        <taxon>Spermatophyta</taxon>
        <taxon>Magnoliopsida</taxon>
        <taxon>eudicotyledons</taxon>
        <taxon>Gunneridae</taxon>
        <taxon>Pentapetalae</taxon>
        <taxon>Caryophyllales</taxon>
        <taxon>Chenopodiaceae</taxon>
        <taxon>Chenopodioideae</taxon>
        <taxon>Atripliceae</taxon>
        <taxon>Chenopodium</taxon>
    </lineage>
</organism>
<evidence type="ECO:0000313" key="5">
    <source>
        <dbReference type="EnsemblPlants" id="AUR62020130-RA:cds"/>
    </source>
</evidence>
<evidence type="ECO:0000256" key="3">
    <source>
        <dbReference type="ARBA" id="ARBA00022777"/>
    </source>
</evidence>
<dbReference type="PANTHER" id="PTHR43085:SF13">
    <property type="entry name" value="INOSITOL 3-KINASE"/>
    <property type="match status" value="1"/>
</dbReference>
<gene>
    <name evidence="5" type="primary">LOC110683457</name>
</gene>
<dbReference type="InterPro" id="IPR050306">
    <property type="entry name" value="PfkB_Carbo_kinase"/>
</dbReference>
<dbReference type="PANTHER" id="PTHR43085">
    <property type="entry name" value="HEXOKINASE FAMILY MEMBER"/>
    <property type="match status" value="1"/>
</dbReference>
<evidence type="ECO:0000256" key="1">
    <source>
        <dbReference type="ARBA" id="ARBA00010688"/>
    </source>
</evidence>
<dbReference type="Gene3D" id="3.40.1190.20">
    <property type="match status" value="1"/>
</dbReference>
<sequence length="386" mass="42412">MGFPRRSLVVGNYCHDVLLKDDVVIAESLGGAASFISNIFSLLSIPCDCISIVGSDFSYNHSVFCSPIVSNTSKTTVFHAHFYSNFPENDGQPVSDRTLKRVIACDPIRPTELPNSNLGKRFDFGMAVGVGGEILPETLEGLVEICDVVFVDVQGLIREFDEIDGTVRLINLNETKFYPLLSKIGVLKASAEEAEFMDVEEVRKMCCVVVSYGEKGCKVFWKDGEVEILPFSTIQIDPTGAGDSLLGGFVAGLSLGLAVPDAALLGNFFGSLTVSQIGLPKFDSKLLQRVKDEVQRRSLQCAQHRAGDVNELWFSKPLGHEQFHESLNAIRHTFSLPVQECRRDLPDMQNLKTTSVNHSVKHQCNGQSLLHDPVYDEAAEPLKGTQ</sequence>
<dbReference type="RefSeq" id="XP_021715527.1">
    <property type="nucleotide sequence ID" value="XM_021859835.1"/>
</dbReference>
<dbReference type="OrthoDB" id="497927at2759"/>
<comment type="similarity">
    <text evidence="1">Belongs to the carbohydrate kinase PfkB family.</text>
</comment>
<reference evidence="5" key="1">
    <citation type="journal article" date="2017" name="Nature">
        <title>The genome of Chenopodium quinoa.</title>
        <authorList>
            <person name="Jarvis D.E."/>
            <person name="Ho Y.S."/>
            <person name="Lightfoot D.J."/>
            <person name="Schmoeckel S.M."/>
            <person name="Li B."/>
            <person name="Borm T.J.A."/>
            <person name="Ohyanagi H."/>
            <person name="Mineta K."/>
            <person name="Michell C.T."/>
            <person name="Saber N."/>
            <person name="Kharbatia N.M."/>
            <person name="Rupper R.R."/>
            <person name="Sharp A.R."/>
            <person name="Dally N."/>
            <person name="Boughton B.A."/>
            <person name="Woo Y.H."/>
            <person name="Gao G."/>
            <person name="Schijlen E.G.W.M."/>
            <person name="Guo X."/>
            <person name="Momin A.A."/>
            <person name="Negrao S."/>
            <person name="Al-Babili S."/>
            <person name="Gehring C."/>
            <person name="Roessner U."/>
            <person name="Jung C."/>
            <person name="Murphy K."/>
            <person name="Arold S.T."/>
            <person name="Gojobori T."/>
            <person name="van der Linden C.G."/>
            <person name="van Loo E.N."/>
            <person name="Jellen E.N."/>
            <person name="Maughan P.J."/>
            <person name="Tester M."/>
        </authorList>
    </citation>
    <scope>NUCLEOTIDE SEQUENCE [LARGE SCALE GENOMIC DNA]</scope>
    <source>
        <strain evidence="5">cv. PI 614886</strain>
    </source>
</reference>
<dbReference type="AlphaFoldDB" id="A0A803LXC9"/>
<dbReference type="SUPFAM" id="SSF53613">
    <property type="entry name" value="Ribokinase-like"/>
    <property type="match status" value="1"/>
</dbReference>
<dbReference type="Proteomes" id="UP000596660">
    <property type="component" value="Unplaced"/>
</dbReference>
<dbReference type="GO" id="GO:0016301">
    <property type="term" value="F:kinase activity"/>
    <property type="evidence" value="ECO:0007669"/>
    <property type="project" value="UniProtKB-KW"/>
</dbReference>
<reference evidence="5" key="2">
    <citation type="submission" date="2021-03" db="UniProtKB">
        <authorList>
            <consortium name="EnsemblPlants"/>
        </authorList>
    </citation>
    <scope>IDENTIFICATION</scope>
</reference>
<dbReference type="KEGG" id="cqi:110683457"/>
<dbReference type="InterPro" id="IPR029056">
    <property type="entry name" value="Ribokinase-like"/>
</dbReference>
<dbReference type="PROSITE" id="PS00584">
    <property type="entry name" value="PFKB_KINASES_2"/>
    <property type="match status" value="1"/>
</dbReference>
<dbReference type="GeneID" id="110683457"/>
<dbReference type="SMR" id="A0A803LXC9"/>
<feature type="domain" description="Carbohydrate kinase PfkB" evidence="4">
    <location>
        <begin position="180"/>
        <end position="278"/>
    </location>
</feature>
<proteinExistence type="inferred from homology"/>
<dbReference type="Gramene" id="AUR62020130-RA">
    <property type="protein sequence ID" value="AUR62020130-RA:cds"/>
    <property type="gene ID" value="AUR62020130"/>
</dbReference>
<dbReference type="OMA" id="FPENDGQ"/>
<keyword evidence="2" id="KW-0808">Transferase</keyword>
<dbReference type="InterPro" id="IPR011611">
    <property type="entry name" value="PfkB_dom"/>
</dbReference>
<dbReference type="InterPro" id="IPR002173">
    <property type="entry name" value="Carboh/pur_kinase_PfkB_CS"/>
</dbReference>
<evidence type="ECO:0000259" key="4">
    <source>
        <dbReference type="Pfam" id="PF00294"/>
    </source>
</evidence>
<keyword evidence="3" id="KW-0418">Kinase</keyword>
<name>A0A803LXC9_CHEQI</name>
<keyword evidence="6" id="KW-1185">Reference proteome</keyword>
<dbReference type="GO" id="GO:0010264">
    <property type="term" value="P:myo-inositol hexakisphosphate biosynthetic process"/>
    <property type="evidence" value="ECO:0007669"/>
    <property type="project" value="TreeGrafter"/>
</dbReference>
<protein>
    <recommendedName>
        <fullName evidence="4">Carbohydrate kinase PfkB domain-containing protein</fullName>
    </recommendedName>
</protein>
<dbReference type="EnsemblPlants" id="AUR62020130-RA">
    <property type="protein sequence ID" value="AUR62020130-RA:cds"/>
    <property type="gene ID" value="AUR62020130"/>
</dbReference>
<dbReference type="Pfam" id="PF00294">
    <property type="entry name" value="PfkB"/>
    <property type="match status" value="1"/>
</dbReference>